<name>D3SMT3_THEAH</name>
<keyword evidence="3" id="KW-0808">Transferase</keyword>
<gene>
    <name evidence="3" type="ordered locus">Thal_1434</name>
</gene>
<feature type="domain" description="Glycosyltransferase subfamily 4-like N-terminal" evidence="2">
    <location>
        <begin position="15"/>
        <end position="178"/>
    </location>
</feature>
<evidence type="ECO:0000259" key="1">
    <source>
        <dbReference type="Pfam" id="PF00534"/>
    </source>
</evidence>
<dbReference type="CAZy" id="GT4">
    <property type="family name" value="Glycosyltransferase Family 4"/>
</dbReference>
<keyword evidence="4" id="KW-1185">Reference proteome</keyword>
<dbReference type="eggNOG" id="COG0438">
    <property type="taxonomic scope" value="Bacteria"/>
</dbReference>
<dbReference type="EMBL" id="CP001931">
    <property type="protein sequence ID" value="ADC90063.1"/>
    <property type="molecule type" value="Genomic_DNA"/>
</dbReference>
<dbReference type="InterPro" id="IPR050194">
    <property type="entry name" value="Glycosyltransferase_grp1"/>
</dbReference>
<evidence type="ECO:0000259" key="2">
    <source>
        <dbReference type="Pfam" id="PF13439"/>
    </source>
</evidence>
<dbReference type="GO" id="GO:0016757">
    <property type="term" value="F:glycosyltransferase activity"/>
    <property type="evidence" value="ECO:0007669"/>
    <property type="project" value="InterPro"/>
</dbReference>
<dbReference type="OrthoDB" id="9801609at2"/>
<dbReference type="Proteomes" id="UP000002043">
    <property type="component" value="Chromosome"/>
</dbReference>
<proteinExistence type="predicted"/>
<dbReference type="AlphaFoldDB" id="D3SMT3"/>
<dbReference type="PANTHER" id="PTHR45947">
    <property type="entry name" value="SULFOQUINOVOSYL TRANSFERASE SQD2"/>
    <property type="match status" value="1"/>
</dbReference>
<sequence length="363" mass="41138">MRIMDITPYVHSRSGGIKTYLRQKSFFMERVGFEHILVIPAKTGDLKLSPSTKVIKLSSFPLMAGYRFFLNPKEILRVVGRERPHLVEMGGTYLILHVLKGIPEVPTVVFYHSDAVGELYHTKLPSSMKKILLSKMVEAVNKYAHTVLVPSRQHMDSLVDLGVRRELLRYLPLGVDTNVFYPNPQYRKDVCRVIYVGRLSHEKGVDIVLKAFSLLPPEDYTLTMVGAGPLEDLVRKEASRRPNVRYLGYVEDPESLADIYRQHHVLVTGSRYETFGYSLVEAQGCGLVVAGFNIGVETQLIKDTLAEDYSPEALAISIQKACAIASYETALHLHTLVKENFSWENTFKNLTKLYEEVCHGVHR</sequence>
<dbReference type="Pfam" id="PF00534">
    <property type="entry name" value="Glycos_transf_1"/>
    <property type="match status" value="1"/>
</dbReference>
<dbReference type="HOGENOM" id="CLU_768945_0_0_0"/>
<reference evidence="4" key="1">
    <citation type="journal article" date="2010" name="Stand. Genomic Sci.">
        <title>Complete genome sequence of Thermocrinis albus type strain (HI 11/12T).</title>
        <authorList>
            <person name="Wirth R."/>
            <person name="Sikorski J."/>
            <person name="Brambilla E."/>
            <person name="Misra M."/>
            <person name="Lapidus A."/>
            <person name="Copeland A."/>
            <person name="Nolan M."/>
            <person name="Lucas S."/>
            <person name="Chen F."/>
            <person name="Tice H."/>
            <person name="Cheng J.F."/>
            <person name="Han C."/>
            <person name="Detter J.C."/>
            <person name="Tapia R."/>
            <person name="Bruce D."/>
            <person name="Goodwin L."/>
            <person name="Pitluck S."/>
            <person name="Pati A."/>
            <person name="Anderson I."/>
            <person name="Ivanova N."/>
            <person name="Mavromatis K."/>
            <person name="Mikhailova N."/>
            <person name="Chen A."/>
            <person name="Palaniappan K."/>
            <person name="Bilek Y."/>
            <person name="Hader T."/>
            <person name="Land M."/>
            <person name="Hauser L."/>
            <person name="Chang Y.J."/>
            <person name="Jeffries C.D."/>
            <person name="Tindall B.J."/>
            <person name="Rohde M."/>
            <person name="Goker M."/>
            <person name="Bristow J."/>
            <person name="Eisen J.A."/>
            <person name="Markowitz V."/>
            <person name="Hugenholtz P."/>
            <person name="Kyrpides N.C."/>
            <person name="Klenk H.P."/>
        </authorList>
    </citation>
    <scope>NUCLEOTIDE SEQUENCE [LARGE SCALE GENOMIC DNA]</scope>
    <source>
        <strain evidence="4">DSM 14484 / JCM 11386 / HI 11/12</strain>
    </source>
</reference>
<organism evidence="3 4">
    <name type="scientific">Thermocrinis albus (strain DSM 14484 / JCM 11386 / HI 11/12)</name>
    <dbReference type="NCBI Taxonomy" id="638303"/>
    <lineage>
        <taxon>Bacteria</taxon>
        <taxon>Pseudomonadati</taxon>
        <taxon>Aquificota</taxon>
        <taxon>Aquificia</taxon>
        <taxon>Aquificales</taxon>
        <taxon>Aquificaceae</taxon>
        <taxon>Thermocrinis</taxon>
    </lineage>
</organism>
<dbReference type="InterPro" id="IPR028098">
    <property type="entry name" value="Glyco_trans_4-like_N"/>
</dbReference>
<accession>D3SMT3</accession>
<dbReference type="InterPro" id="IPR001296">
    <property type="entry name" value="Glyco_trans_1"/>
</dbReference>
<protein>
    <submittedName>
        <fullName evidence="3">Glycosyl transferase group 1</fullName>
    </submittedName>
</protein>
<feature type="domain" description="Glycosyl transferase family 1" evidence="1">
    <location>
        <begin position="192"/>
        <end position="321"/>
    </location>
</feature>
<dbReference type="PANTHER" id="PTHR45947:SF3">
    <property type="entry name" value="SULFOQUINOVOSYL TRANSFERASE SQD2"/>
    <property type="match status" value="1"/>
</dbReference>
<dbReference type="RefSeq" id="WP_012992469.1">
    <property type="nucleotide sequence ID" value="NC_013894.1"/>
</dbReference>
<evidence type="ECO:0000313" key="4">
    <source>
        <dbReference type="Proteomes" id="UP000002043"/>
    </source>
</evidence>
<evidence type="ECO:0000313" key="3">
    <source>
        <dbReference type="EMBL" id="ADC90063.1"/>
    </source>
</evidence>
<dbReference type="STRING" id="638303.Thal_1434"/>
<dbReference type="SUPFAM" id="SSF53756">
    <property type="entry name" value="UDP-Glycosyltransferase/glycogen phosphorylase"/>
    <property type="match status" value="1"/>
</dbReference>
<dbReference type="CDD" id="cd03801">
    <property type="entry name" value="GT4_PimA-like"/>
    <property type="match status" value="1"/>
</dbReference>
<dbReference type="Gene3D" id="3.40.50.2000">
    <property type="entry name" value="Glycogen Phosphorylase B"/>
    <property type="match status" value="2"/>
</dbReference>
<dbReference type="KEGG" id="tal:Thal_1434"/>
<dbReference type="Pfam" id="PF13439">
    <property type="entry name" value="Glyco_transf_4"/>
    <property type="match status" value="1"/>
</dbReference>